<dbReference type="AlphaFoldDB" id="A0A430R918"/>
<keyword evidence="1" id="KW-1133">Transmembrane helix</keyword>
<dbReference type="Proteomes" id="UP000286910">
    <property type="component" value="Unassembled WGS sequence"/>
</dbReference>
<keyword evidence="1" id="KW-0472">Membrane</keyword>
<feature type="transmembrane region" description="Helical" evidence="1">
    <location>
        <begin position="6"/>
        <end position="31"/>
    </location>
</feature>
<evidence type="ECO:0000256" key="1">
    <source>
        <dbReference type="SAM" id="Phobius"/>
    </source>
</evidence>
<sequence length="50" mass="6019">WTGLPQMTFFVLFLLTAISFLWMHLTVLQLLQQEAKHLRNDFKLKEDRPC</sequence>
<keyword evidence="1" id="KW-0812">Transmembrane</keyword>
<name>A0A430R918_THESC</name>
<protein>
    <submittedName>
        <fullName evidence="2">Nitrate transporter permease</fullName>
    </submittedName>
</protein>
<comment type="caution">
    <text evidence="2">The sequence shown here is derived from an EMBL/GenBank/DDBJ whole genome shotgun (WGS) entry which is preliminary data.</text>
</comment>
<proteinExistence type="predicted"/>
<evidence type="ECO:0000313" key="2">
    <source>
        <dbReference type="EMBL" id="RTH03844.1"/>
    </source>
</evidence>
<organism evidence="2 3">
    <name type="scientific">Thermus scotoductus</name>
    <dbReference type="NCBI Taxonomy" id="37636"/>
    <lineage>
        <taxon>Bacteria</taxon>
        <taxon>Thermotogati</taxon>
        <taxon>Deinococcota</taxon>
        <taxon>Deinococci</taxon>
        <taxon>Thermales</taxon>
        <taxon>Thermaceae</taxon>
        <taxon>Thermus</taxon>
    </lineage>
</organism>
<gene>
    <name evidence="2" type="ORF">CSW45_06245</name>
</gene>
<evidence type="ECO:0000313" key="3">
    <source>
        <dbReference type="Proteomes" id="UP000286910"/>
    </source>
</evidence>
<feature type="non-terminal residue" evidence="2">
    <location>
        <position position="1"/>
    </location>
</feature>
<accession>A0A430R918</accession>
<dbReference type="EMBL" id="PELR01000161">
    <property type="protein sequence ID" value="RTH03844.1"/>
    <property type="molecule type" value="Genomic_DNA"/>
</dbReference>
<reference evidence="2 3" key="1">
    <citation type="journal article" date="2019" name="Extremophiles">
        <title>Biogeography of thermophiles and predominance of Thermus scotoductus in domestic water heaters.</title>
        <authorList>
            <person name="Wilpiszeski R.L."/>
            <person name="Zhang Z."/>
            <person name="House C.H."/>
        </authorList>
    </citation>
    <scope>NUCLEOTIDE SEQUENCE [LARGE SCALE GENOMIC DNA]</scope>
    <source>
        <strain evidence="2 3">32_S32</strain>
    </source>
</reference>